<gene>
    <name evidence="1" type="ORF">BJ138DRAFT_1132965</name>
</gene>
<dbReference type="EMBL" id="MU267606">
    <property type="protein sequence ID" value="KAH7914985.1"/>
    <property type="molecule type" value="Genomic_DNA"/>
</dbReference>
<comment type="caution">
    <text evidence="1">The sequence shown here is derived from an EMBL/GenBank/DDBJ whole genome shotgun (WGS) entry which is preliminary data.</text>
</comment>
<organism evidence="1 2">
    <name type="scientific">Hygrophoropsis aurantiaca</name>
    <dbReference type="NCBI Taxonomy" id="72124"/>
    <lineage>
        <taxon>Eukaryota</taxon>
        <taxon>Fungi</taxon>
        <taxon>Dikarya</taxon>
        <taxon>Basidiomycota</taxon>
        <taxon>Agaricomycotina</taxon>
        <taxon>Agaricomycetes</taxon>
        <taxon>Agaricomycetidae</taxon>
        <taxon>Boletales</taxon>
        <taxon>Coniophorineae</taxon>
        <taxon>Hygrophoropsidaceae</taxon>
        <taxon>Hygrophoropsis</taxon>
    </lineage>
</organism>
<reference evidence="1" key="1">
    <citation type="journal article" date="2021" name="New Phytol.">
        <title>Evolutionary innovations through gain and loss of genes in the ectomycorrhizal Boletales.</title>
        <authorList>
            <person name="Wu G."/>
            <person name="Miyauchi S."/>
            <person name="Morin E."/>
            <person name="Kuo A."/>
            <person name="Drula E."/>
            <person name="Varga T."/>
            <person name="Kohler A."/>
            <person name="Feng B."/>
            <person name="Cao Y."/>
            <person name="Lipzen A."/>
            <person name="Daum C."/>
            <person name="Hundley H."/>
            <person name="Pangilinan J."/>
            <person name="Johnson J."/>
            <person name="Barry K."/>
            <person name="LaButti K."/>
            <person name="Ng V."/>
            <person name="Ahrendt S."/>
            <person name="Min B."/>
            <person name="Choi I.G."/>
            <person name="Park H."/>
            <person name="Plett J.M."/>
            <person name="Magnuson J."/>
            <person name="Spatafora J.W."/>
            <person name="Nagy L.G."/>
            <person name="Henrissat B."/>
            <person name="Grigoriev I.V."/>
            <person name="Yang Z.L."/>
            <person name="Xu J."/>
            <person name="Martin F.M."/>
        </authorList>
    </citation>
    <scope>NUCLEOTIDE SEQUENCE</scope>
    <source>
        <strain evidence="1">ATCC 28755</strain>
    </source>
</reference>
<protein>
    <submittedName>
        <fullName evidence="1">Uncharacterized protein</fullName>
    </submittedName>
</protein>
<evidence type="ECO:0000313" key="1">
    <source>
        <dbReference type="EMBL" id="KAH7914985.1"/>
    </source>
</evidence>
<accession>A0ACB8AND5</accession>
<proteinExistence type="predicted"/>
<name>A0ACB8AND5_9AGAM</name>
<keyword evidence="2" id="KW-1185">Reference proteome</keyword>
<evidence type="ECO:0000313" key="2">
    <source>
        <dbReference type="Proteomes" id="UP000790377"/>
    </source>
</evidence>
<dbReference type="Proteomes" id="UP000790377">
    <property type="component" value="Unassembled WGS sequence"/>
</dbReference>
<sequence length="338" mass="37658">MQNAFVVIRTIFLCNAHRISEPTFTYFCILESSSNQYLHGGISNYSLNPNRAAIADYICSKSRPAQVKFECGWTTLMSVIQLAASINVTVNGPPISCHVKATWTTCASASLLVPVSWLTAFVLLTYCFTLIVLTFTHVNEYPNIWSTSVAQVPWFTENNGPRISIAKDSFHTLSRKASSSSTSSEESCAVTRYIQDRWEKLSGIESQTIPSNPLLFSRDRLSVDSKRPNWAQQFQTRRGIDQPFARRPAQSPVAPALPPKSRPRVISTPRDSNYAEVCRESDVLSQYSPEVLIPQTSTIFPPKQADPDLPIPLPRLSEWIRADAIKGITVHTVPPISP</sequence>